<dbReference type="RefSeq" id="WP_157562809.1">
    <property type="nucleotide sequence ID" value="NZ_WPIK01000001.1"/>
</dbReference>
<keyword evidence="1" id="KW-0812">Transmembrane</keyword>
<proteinExistence type="predicted"/>
<evidence type="ECO:0000313" key="2">
    <source>
        <dbReference type="EMBL" id="MVN19997.1"/>
    </source>
</evidence>
<dbReference type="AlphaFoldDB" id="A0A7K1SRZ2"/>
<sequence>MIPEEIYKRRHFGTPESVSLIVINYIVTVISIEAFAMCTHIKWFFWVVMGLLAIYNIFQVRKNLEVFDRKNLLVYGFSLVLLLVVFFLLRTKAQPC</sequence>
<protein>
    <submittedName>
        <fullName evidence="2">Uncharacterized protein</fullName>
    </submittedName>
</protein>
<feature type="transmembrane region" description="Helical" evidence="1">
    <location>
        <begin position="72"/>
        <end position="89"/>
    </location>
</feature>
<dbReference type="EMBL" id="WPIK01000001">
    <property type="protein sequence ID" value="MVN19997.1"/>
    <property type="molecule type" value="Genomic_DNA"/>
</dbReference>
<evidence type="ECO:0000313" key="3">
    <source>
        <dbReference type="Proteomes" id="UP000462014"/>
    </source>
</evidence>
<name>A0A7K1SRZ2_9SPHI</name>
<dbReference type="Proteomes" id="UP000462014">
    <property type="component" value="Unassembled WGS sequence"/>
</dbReference>
<evidence type="ECO:0000256" key="1">
    <source>
        <dbReference type="SAM" id="Phobius"/>
    </source>
</evidence>
<reference evidence="2 3" key="1">
    <citation type="submission" date="2019-12" db="EMBL/GenBank/DDBJ databases">
        <title>Mucilaginibacter sp. HMF7410 genome sequencing and assembly.</title>
        <authorList>
            <person name="Kang H."/>
            <person name="Cha I."/>
            <person name="Kim H."/>
            <person name="Joh K."/>
        </authorList>
    </citation>
    <scope>NUCLEOTIDE SEQUENCE [LARGE SCALE GENOMIC DNA]</scope>
    <source>
        <strain evidence="2 3">HMF7410</strain>
    </source>
</reference>
<keyword evidence="1" id="KW-1133">Transmembrane helix</keyword>
<gene>
    <name evidence="2" type="ORF">GO621_00425</name>
</gene>
<accession>A0A7K1SRZ2</accession>
<comment type="caution">
    <text evidence="2">The sequence shown here is derived from an EMBL/GenBank/DDBJ whole genome shotgun (WGS) entry which is preliminary data.</text>
</comment>
<keyword evidence="3" id="KW-1185">Reference proteome</keyword>
<keyword evidence="1" id="KW-0472">Membrane</keyword>
<feature type="transmembrane region" description="Helical" evidence="1">
    <location>
        <begin position="43"/>
        <end position="60"/>
    </location>
</feature>
<organism evidence="2 3">
    <name type="scientific">Mucilaginibacter arboris</name>
    <dbReference type="NCBI Taxonomy" id="2682090"/>
    <lineage>
        <taxon>Bacteria</taxon>
        <taxon>Pseudomonadati</taxon>
        <taxon>Bacteroidota</taxon>
        <taxon>Sphingobacteriia</taxon>
        <taxon>Sphingobacteriales</taxon>
        <taxon>Sphingobacteriaceae</taxon>
        <taxon>Mucilaginibacter</taxon>
    </lineage>
</organism>
<feature type="transmembrane region" description="Helical" evidence="1">
    <location>
        <begin position="18"/>
        <end position="37"/>
    </location>
</feature>